<dbReference type="PANTHER" id="PTHR10773">
    <property type="entry name" value="DNA-DIRECTED RNA POLYMERASES I, II, AND III SUBUNIT RPABC2"/>
    <property type="match status" value="1"/>
</dbReference>
<dbReference type="EMBL" id="HBUF01101635">
    <property type="protein sequence ID" value="CAG6638214.1"/>
    <property type="molecule type" value="Transcribed_RNA"/>
</dbReference>
<evidence type="ECO:0000313" key="1">
    <source>
        <dbReference type="EMBL" id="CAG6638214.1"/>
    </source>
</evidence>
<protein>
    <submittedName>
        <fullName evidence="1">Uncharacterized protein</fullName>
    </submittedName>
</protein>
<dbReference type="AlphaFoldDB" id="A0A8D8QTT3"/>
<sequence>MRGFKYVKKCFFSTFDVSEKFVRNILDRRNEAELFSPDKRGRHDPGNKIPQEAREYIKEHINSIPKVPSHYCRANSSCEYFPSDLNLTKLYELYVDKCSEDNVEKQKFWYYRDVFLSDFNIKFHIPRKDVCDVLQL</sequence>
<reference evidence="1" key="1">
    <citation type="submission" date="2021-05" db="EMBL/GenBank/DDBJ databases">
        <authorList>
            <person name="Alioto T."/>
            <person name="Alioto T."/>
            <person name="Gomez Garrido J."/>
        </authorList>
    </citation>
    <scope>NUCLEOTIDE SEQUENCE</scope>
</reference>
<dbReference type="PANTHER" id="PTHR10773:SF19">
    <property type="match status" value="1"/>
</dbReference>
<proteinExistence type="predicted"/>
<accession>A0A8D8QTT3</accession>
<name>A0A8D8QTT3_9HEMI</name>
<organism evidence="1">
    <name type="scientific">Cacopsylla melanoneura</name>
    <dbReference type="NCBI Taxonomy" id="428564"/>
    <lineage>
        <taxon>Eukaryota</taxon>
        <taxon>Metazoa</taxon>
        <taxon>Ecdysozoa</taxon>
        <taxon>Arthropoda</taxon>
        <taxon>Hexapoda</taxon>
        <taxon>Insecta</taxon>
        <taxon>Pterygota</taxon>
        <taxon>Neoptera</taxon>
        <taxon>Paraneoptera</taxon>
        <taxon>Hemiptera</taxon>
        <taxon>Sternorrhyncha</taxon>
        <taxon>Psylloidea</taxon>
        <taxon>Psyllidae</taxon>
        <taxon>Psyllinae</taxon>
        <taxon>Cacopsylla</taxon>
    </lineage>
</organism>